<evidence type="ECO:0000256" key="9">
    <source>
        <dbReference type="ARBA" id="ARBA00023136"/>
    </source>
</evidence>
<evidence type="ECO:0000256" key="8">
    <source>
        <dbReference type="ARBA" id="ARBA00023128"/>
    </source>
</evidence>
<keyword evidence="5 10" id="KW-1000">Mitochondrion outer membrane</keyword>
<feature type="transmembrane region" description="Helical" evidence="12">
    <location>
        <begin position="6"/>
        <end position="26"/>
    </location>
</feature>
<evidence type="ECO:0000256" key="7">
    <source>
        <dbReference type="ARBA" id="ARBA00022989"/>
    </source>
</evidence>
<dbReference type="Proteomes" id="UP000681722">
    <property type="component" value="Unassembled WGS sequence"/>
</dbReference>
<feature type="compositionally biased region" description="Polar residues" evidence="11">
    <location>
        <begin position="137"/>
        <end position="147"/>
    </location>
</feature>
<dbReference type="GO" id="GO:0006605">
    <property type="term" value="P:protein targeting"/>
    <property type="evidence" value="ECO:0007669"/>
    <property type="project" value="InterPro"/>
</dbReference>
<dbReference type="EMBL" id="CAJOBC010003079">
    <property type="protein sequence ID" value="CAF3765915.1"/>
    <property type="molecule type" value="Genomic_DNA"/>
</dbReference>
<dbReference type="SUPFAM" id="SSF47157">
    <property type="entry name" value="Mitochondrial import receptor subunit Tom20"/>
    <property type="match status" value="1"/>
</dbReference>
<evidence type="ECO:0008006" key="18">
    <source>
        <dbReference type="Google" id="ProtNLM"/>
    </source>
</evidence>
<dbReference type="GO" id="GO:0005742">
    <property type="term" value="C:mitochondrial outer membrane translocase complex"/>
    <property type="evidence" value="ECO:0007669"/>
    <property type="project" value="UniProtKB-UniRule"/>
</dbReference>
<dbReference type="OrthoDB" id="2154253at2759"/>
<comment type="similarity">
    <text evidence="2 10">Belongs to the Tom20 family.</text>
</comment>
<dbReference type="PANTHER" id="PTHR12430">
    <property type="entry name" value="MITOCHONDRIAL IMPORT RECEPTOR SUBUNIT TOM20"/>
    <property type="match status" value="1"/>
</dbReference>
<reference evidence="14" key="1">
    <citation type="submission" date="2021-02" db="EMBL/GenBank/DDBJ databases">
        <authorList>
            <person name="Nowell W R."/>
        </authorList>
    </citation>
    <scope>NUCLEOTIDE SEQUENCE</scope>
</reference>
<keyword evidence="4 12" id="KW-0812">Transmembrane</keyword>
<evidence type="ECO:0000313" key="17">
    <source>
        <dbReference type="Proteomes" id="UP000663829"/>
    </source>
</evidence>
<feature type="region of interest" description="Disordered" evidence="11">
    <location>
        <begin position="38"/>
        <end position="67"/>
    </location>
</feature>
<dbReference type="GO" id="GO:0030943">
    <property type="term" value="F:mitochondrion targeting sequence binding"/>
    <property type="evidence" value="ECO:0007669"/>
    <property type="project" value="TreeGrafter"/>
</dbReference>
<dbReference type="PRINTS" id="PR00351">
    <property type="entry name" value="OM20RECEPTOR"/>
</dbReference>
<keyword evidence="3" id="KW-0813">Transport</keyword>
<evidence type="ECO:0000256" key="2">
    <source>
        <dbReference type="ARBA" id="ARBA00005792"/>
    </source>
</evidence>
<dbReference type="Gene3D" id="1.20.960.10">
    <property type="entry name" value="Mitochondrial outer membrane translocase complex, subunit Tom20 domain"/>
    <property type="match status" value="1"/>
</dbReference>
<dbReference type="GO" id="GO:0030150">
    <property type="term" value="P:protein import into mitochondrial matrix"/>
    <property type="evidence" value="ECO:0007669"/>
    <property type="project" value="TreeGrafter"/>
</dbReference>
<keyword evidence="8 10" id="KW-0496">Mitochondrion</keyword>
<dbReference type="EMBL" id="CAJNOQ010003078">
    <property type="protein sequence ID" value="CAF0994142.1"/>
    <property type="molecule type" value="Genomic_DNA"/>
</dbReference>
<dbReference type="GO" id="GO:0008320">
    <property type="term" value="F:protein transmembrane transporter activity"/>
    <property type="evidence" value="ECO:0007669"/>
    <property type="project" value="TreeGrafter"/>
</dbReference>
<accession>A0A814GAC4</accession>
<dbReference type="InterPro" id="IPR023392">
    <property type="entry name" value="Tom20_dom_sf"/>
</dbReference>
<evidence type="ECO:0000256" key="11">
    <source>
        <dbReference type="SAM" id="MobiDB-lite"/>
    </source>
</evidence>
<evidence type="ECO:0000256" key="5">
    <source>
        <dbReference type="ARBA" id="ARBA00022787"/>
    </source>
</evidence>
<feature type="region of interest" description="Disordered" evidence="11">
    <location>
        <begin position="137"/>
        <end position="158"/>
    </location>
</feature>
<evidence type="ECO:0000256" key="4">
    <source>
        <dbReference type="ARBA" id="ARBA00022692"/>
    </source>
</evidence>
<dbReference type="Pfam" id="PF02064">
    <property type="entry name" value="MAS20"/>
    <property type="match status" value="1"/>
</dbReference>
<evidence type="ECO:0000313" key="16">
    <source>
        <dbReference type="EMBL" id="CAF3765915.1"/>
    </source>
</evidence>
<dbReference type="InterPro" id="IPR022422">
    <property type="entry name" value="MAS20_rcpt_metazoan"/>
</dbReference>
<dbReference type="Proteomes" id="UP000663829">
    <property type="component" value="Unassembled WGS sequence"/>
</dbReference>
<keyword evidence="9 10" id="KW-0472">Membrane</keyword>
<dbReference type="Proteomes" id="UP000682733">
    <property type="component" value="Unassembled WGS sequence"/>
</dbReference>
<gene>
    <name evidence="14" type="ORF">GPM918_LOCUS13408</name>
    <name evidence="13" type="ORF">OVA965_LOCUS7593</name>
    <name evidence="16" type="ORF">SRO942_LOCUS13410</name>
    <name evidence="15" type="ORF">TMI583_LOCUS7587</name>
</gene>
<dbReference type="PIRSF" id="PIRSF037707">
    <property type="entry name" value="MAS20_rcpt"/>
    <property type="match status" value="1"/>
</dbReference>
<dbReference type="PANTHER" id="PTHR12430:SF0">
    <property type="entry name" value="TRANSLOCASE OF OUTER MITOCHONDRIAL MEMBRANE 20"/>
    <property type="match status" value="1"/>
</dbReference>
<sequence>MPDITKSYWTLALGVLGISFVGYCVYFDHKRRSAPEFREKLKAKRRKQKQKSSQHQDESSIDVTNPEEMKQFFLEQIEKGEDCLSRGDLDAGVEHLAKAVAVCSQPQSLIALFQQTLPPELFQEIIMRLPRAAQTIHHNTSNSSMRNAATAFNEPELE</sequence>
<evidence type="ECO:0000313" key="13">
    <source>
        <dbReference type="EMBL" id="CAF0860191.1"/>
    </source>
</evidence>
<dbReference type="AlphaFoldDB" id="A0A814GAC4"/>
<evidence type="ECO:0000256" key="3">
    <source>
        <dbReference type="ARBA" id="ARBA00022448"/>
    </source>
</evidence>
<dbReference type="PRINTS" id="PR01989">
    <property type="entry name" value="EUOM20RECPTR"/>
</dbReference>
<keyword evidence="6" id="KW-0653">Protein transport</keyword>
<dbReference type="InterPro" id="IPR002056">
    <property type="entry name" value="MAS20"/>
</dbReference>
<dbReference type="GO" id="GO:0016031">
    <property type="term" value="P:tRNA import into mitochondrion"/>
    <property type="evidence" value="ECO:0007669"/>
    <property type="project" value="TreeGrafter"/>
</dbReference>
<feature type="compositionally biased region" description="Basic residues" evidence="11">
    <location>
        <begin position="41"/>
        <end position="52"/>
    </location>
</feature>
<proteinExistence type="inferred from homology"/>
<evidence type="ECO:0000256" key="6">
    <source>
        <dbReference type="ARBA" id="ARBA00022927"/>
    </source>
</evidence>
<protein>
    <recommendedName>
        <fullName evidence="18">Mitochondrial import receptor subunit TOM20</fullName>
    </recommendedName>
</protein>
<dbReference type="Proteomes" id="UP000677228">
    <property type="component" value="Unassembled WGS sequence"/>
</dbReference>
<comment type="caution">
    <text evidence="14">The sequence shown here is derived from an EMBL/GenBank/DDBJ whole genome shotgun (WGS) entry which is preliminary data.</text>
</comment>
<evidence type="ECO:0000256" key="12">
    <source>
        <dbReference type="SAM" id="Phobius"/>
    </source>
</evidence>
<organism evidence="14 17">
    <name type="scientific">Didymodactylos carnosus</name>
    <dbReference type="NCBI Taxonomy" id="1234261"/>
    <lineage>
        <taxon>Eukaryota</taxon>
        <taxon>Metazoa</taxon>
        <taxon>Spiralia</taxon>
        <taxon>Gnathifera</taxon>
        <taxon>Rotifera</taxon>
        <taxon>Eurotatoria</taxon>
        <taxon>Bdelloidea</taxon>
        <taxon>Philodinida</taxon>
        <taxon>Philodinidae</taxon>
        <taxon>Didymodactylos</taxon>
    </lineage>
</organism>
<evidence type="ECO:0000256" key="1">
    <source>
        <dbReference type="ARBA" id="ARBA00004572"/>
    </source>
</evidence>
<keyword evidence="17" id="KW-1185">Reference proteome</keyword>
<name>A0A814GAC4_9BILA</name>
<evidence type="ECO:0000313" key="15">
    <source>
        <dbReference type="EMBL" id="CAF3645043.1"/>
    </source>
</evidence>
<dbReference type="EMBL" id="CAJOBA010002441">
    <property type="protein sequence ID" value="CAF3645043.1"/>
    <property type="molecule type" value="Genomic_DNA"/>
</dbReference>
<evidence type="ECO:0000313" key="14">
    <source>
        <dbReference type="EMBL" id="CAF0994142.1"/>
    </source>
</evidence>
<evidence type="ECO:0000256" key="10">
    <source>
        <dbReference type="PIRNR" id="PIRNR037707"/>
    </source>
</evidence>
<keyword evidence="7 12" id="KW-1133">Transmembrane helix</keyword>
<dbReference type="EMBL" id="CAJNOK010002442">
    <property type="protein sequence ID" value="CAF0860191.1"/>
    <property type="molecule type" value="Genomic_DNA"/>
</dbReference>
<comment type="subcellular location">
    <subcellularLocation>
        <location evidence="1">Mitochondrion outer membrane</location>
        <topology evidence="1">Single-pass membrane protein</topology>
    </subcellularLocation>
</comment>
<dbReference type="GO" id="GO:0006886">
    <property type="term" value="P:intracellular protein transport"/>
    <property type="evidence" value="ECO:0007669"/>
    <property type="project" value="InterPro"/>
</dbReference>